<evidence type="ECO:0000256" key="1">
    <source>
        <dbReference type="ARBA" id="ARBA00004651"/>
    </source>
</evidence>
<dbReference type="Gene3D" id="1.10.287.310">
    <property type="match status" value="1"/>
</dbReference>
<dbReference type="InterPro" id="IPR036049">
    <property type="entry name" value="Ribosomal_uL29_sf"/>
</dbReference>
<feature type="transmembrane region" description="Helical" evidence="11">
    <location>
        <begin position="404"/>
        <end position="422"/>
    </location>
</feature>
<dbReference type="Proteomes" id="UP000078540">
    <property type="component" value="Unassembled WGS sequence"/>
</dbReference>
<dbReference type="InterPro" id="IPR045059">
    <property type="entry name" value="Ribosomal_uL29_euk"/>
</dbReference>
<dbReference type="PANTHER" id="PTHR45722:SF2">
    <property type="entry name" value="LARGE RIBOSOMAL SUBUNIT PROTEIN UL29-RELATED"/>
    <property type="match status" value="1"/>
</dbReference>
<gene>
    <name evidence="12" type="ORF">ALC53_04818</name>
</gene>
<dbReference type="Pfam" id="PF08395">
    <property type="entry name" value="7tm_7"/>
    <property type="match status" value="1"/>
</dbReference>
<dbReference type="InterPro" id="IPR001854">
    <property type="entry name" value="Ribosomal_uL29"/>
</dbReference>
<keyword evidence="6 11" id="KW-1133">Transmembrane helix</keyword>
<reference evidence="12 13" key="1">
    <citation type="submission" date="2015-09" db="EMBL/GenBank/DDBJ databases">
        <title>Atta colombica WGS genome.</title>
        <authorList>
            <person name="Nygaard S."/>
            <person name="Hu H."/>
            <person name="Boomsma J."/>
            <person name="Zhang G."/>
        </authorList>
    </citation>
    <scope>NUCLEOTIDE SEQUENCE [LARGE SCALE GENOMIC DNA]</scope>
    <source>
        <strain evidence="12">Treedump-2</strain>
        <tissue evidence="12">Whole body</tissue>
    </source>
</reference>
<dbReference type="Gene3D" id="6.10.250.3450">
    <property type="match status" value="1"/>
</dbReference>
<dbReference type="GO" id="GO:0005886">
    <property type="term" value="C:plasma membrane"/>
    <property type="evidence" value="ECO:0007669"/>
    <property type="project" value="UniProtKB-SubCell"/>
</dbReference>
<feature type="transmembrane region" description="Helical" evidence="11">
    <location>
        <begin position="232"/>
        <end position="256"/>
    </location>
</feature>
<evidence type="ECO:0000313" key="13">
    <source>
        <dbReference type="Proteomes" id="UP000078540"/>
    </source>
</evidence>
<dbReference type="EMBL" id="KQ976455">
    <property type="protein sequence ID" value="KYM85030.1"/>
    <property type="molecule type" value="Genomic_DNA"/>
</dbReference>
<dbReference type="AlphaFoldDB" id="A0A195BK87"/>
<evidence type="ECO:0000256" key="8">
    <source>
        <dbReference type="ARBA" id="ARBA00023274"/>
    </source>
</evidence>
<evidence type="ECO:0000256" key="7">
    <source>
        <dbReference type="ARBA" id="ARBA00023136"/>
    </source>
</evidence>
<dbReference type="STRING" id="520822.A0A195BK87"/>
<dbReference type="HAMAP" id="MF_00374">
    <property type="entry name" value="Ribosomal_uL29"/>
    <property type="match status" value="1"/>
</dbReference>
<feature type="transmembrane region" description="Helical" evidence="11">
    <location>
        <begin position="474"/>
        <end position="492"/>
    </location>
</feature>
<evidence type="ECO:0000256" key="3">
    <source>
        <dbReference type="ARBA" id="ARBA00022475"/>
    </source>
</evidence>
<sequence>MKLFARPKCFSEAIALVTNLNYFLGLRIFEYPHGHSRPILSLIYFLFVFGIYFSGSFNMEEKYYSNLRLMKLEYVLYKIFLHILIVSVILKMLLGWWHTQGNKTIEIIHAVYGYDADIDMQEEIQQFGIQILQSPVKFSVFGLTLDNRLLTVANKTIEIIHAIYGCDADSDMQEEIQQFSIQILQSPVTFFVFGITLDNRILSSKFKVCCKKIFEIDKTLRQLGLSMNYDRLYFVTIGIITVWITTTFIISTMVFVQLQIRTNIFTSIYIILVNMYSLNAVGITVFEFCIFVKCLEVKFKLVNQLLCDSLTNLSTKEIKLDVFELKDYAMNTKKQKHIFSDISKMIFRKRRRLCKTSKIVCTVFGIQIAWEIGEIIMTLIGALYNLYVRFIIQQYKIKSWANQTTFVLAMCFLCILKVVPLSRICNKSRSFLNILYVVLYFYMKAAIMRIAMCEKSLEQMGLEKNYRKLYRNQLIALIFVAVIFIVFIVVNYDGMFVEGTPLHVKIIITFAFNYPVGLLYVSDVSFLHWVSYAKIRFTQLNNLLRLMLTTTPDSPQHKRVLKMKDEWDKSFVASTQEDSKSKNNTDTMRAVKQVHLELIKSTRCTNDAFGIQILFSMTVSFVFITSLLYYAYKIFWQDIAANTGDIICELYEPTTSKEFRAEANTRFHSTIDTESVDIHGVWLLQSGSYVHSWDKVYRIKIEFFFAKVKCSELRTKDKRELMKQLEQLKTELTTLRVAKVTGGAASKLSKIRVVRKAIARVYIIMHQKQKGNLRLLYKNKKYKPLDLRPKKTRALRRVLTPYQASRKTLKEIRKRSTYPQRKYALKA</sequence>
<feature type="transmembrane region" description="Helical" evidence="11">
    <location>
        <begin position="268"/>
        <end position="292"/>
    </location>
</feature>
<dbReference type="InterPro" id="IPR013604">
    <property type="entry name" value="7TM_chemorcpt"/>
</dbReference>
<comment type="similarity">
    <text evidence="2">Belongs to the universal ribosomal protein uL29 family.</text>
</comment>
<dbReference type="SUPFAM" id="SSF46561">
    <property type="entry name" value="Ribosomal protein L29 (L29p)"/>
    <property type="match status" value="1"/>
</dbReference>
<dbReference type="GO" id="GO:0022625">
    <property type="term" value="C:cytosolic large ribosomal subunit"/>
    <property type="evidence" value="ECO:0007669"/>
    <property type="project" value="InterPro"/>
</dbReference>
<dbReference type="PROSITE" id="PS00579">
    <property type="entry name" value="RIBOSOMAL_L29"/>
    <property type="match status" value="1"/>
</dbReference>
<keyword evidence="7 11" id="KW-0472">Membrane</keyword>
<evidence type="ECO:0000256" key="11">
    <source>
        <dbReference type="SAM" id="Phobius"/>
    </source>
</evidence>
<dbReference type="FunFam" id="1.10.287.310:FF:000002">
    <property type="entry name" value="60S ribosomal protein L35"/>
    <property type="match status" value="1"/>
</dbReference>
<dbReference type="FunFam" id="6.10.250.3450:FF:000001">
    <property type="entry name" value="60S ribosomal protein L35"/>
    <property type="match status" value="1"/>
</dbReference>
<dbReference type="PANTHER" id="PTHR45722">
    <property type="entry name" value="60S RIBOSOMAL PROTEIN L35"/>
    <property type="match status" value="1"/>
</dbReference>
<dbReference type="InterPro" id="IPR018254">
    <property type="entry name" value="Ribosomal_uL29_CS"/>
</dbReference>
<feature type="transmembrane region" description="Helical" evidence="11">
    <location>
        <begin position="75"/>
        <end position="94"/>
    </location>
</feature>
<evidence type="ECO:0000256" key="2">
    <source>
        <dbReference type="ARBA" id="ARBA00009254"/>
    </source>
</evidence>
<keyword evidence="3" id="KW-1003">Cell membrane</keyword>
<dbReference type="CDD" id="cd00427">
    <property type="entry name" value="Ribosomal_L29_HIP"/>
    <property type="match status" value="1"/>
</dbReference>
<dbReference type="GO" id="GO:0050909">
    <property type="term" value="P:sensory perception of taste"/>
    <property type="evidence" value="ECO:0007669"/>
    <property type="project" value="InterPro"/>
</dbReference>
<proteinExistence type="inferred from homology"/>
<keyword evidence="5 12" id="KW-0689">Ribosomal protein</keyword>
<dbReference type="GO" id="GO:0003735">
    <property type="term" value="F:structural constituent of ribosome"/>
    <property type="evidence" value="ECO:0007669"/>
    <property type="project" value="InterPro"/>
</dbReference>
<feature type="transmembrane region" description="Helical" evidence="11">
    <location>
        <begin position="353"/>
        <end position="370"/>
    </location>
</feature>
<dbReference type="GO" id="GO:0006412">
    <property type="term" value="P:translation"/>
    <property type="evidence" value="ECO:0007669"/>
    <property type="project" value="InterPro"/>
</dbReference>
<dbReference type="NCBIfam" id="TIGR00012">
    <property type="entry name" value="L29"/>
    <property type="match status" value="1"/>
</dbReference>
<feature type="transmembrane region" description="Helical" evidence="11">
    <location>
        <begin position="39"/>
        <end position="55"/>
    </location>
</feature>
<keyword evidence="8" id="KW-0687">Ribonucleoprotein</keyword>
<dbReference type="GO" id="GO:0003729">
    <property type="term" value="F:mRNA binding"/>
    <property type="evidence" value="ECO:0007669"/>
    <property type="project" value="TreeGrafter"/>
</dbReference>
<evidence type="ECO:0000256" key="9">
    <source>
        <dbReference type="ARBA" id="ARBA00035204"/>
    </source>
</evidence>
<evidence type="ECO:0000256" key="10">
    <source>
        <dbReference type="ARBA" id="ARBA00035334"/>
    </source>
</evidence>
<comment type="subcellular location">
    <subcellularLocation>
        <location evidence="1">Cell membrane</location>
        <topology evidence="1">Multi-pass membrane protein</topology>
    </subcellularLocation>
</comment>
<organism evidence="12 13">
    <name type="scientific">Atta colombica</name>
    <dbReference type="NCBI Taxonomy" id="520822"/>
    <lineage>
        <taxon>Eukaryota</taxon>
        <taxon>Metazoa</taxon>
        <taxon>Ecdysozoa</taxon>
        <taxon>Arthropoda</taxon>
        <taxon>Hexapoda</taxon>
        <taxon>Insecta</taxon>
        <taxon>Pterygota</taxon>
        <taxon>Neoptera</taxon>
        <taxon>Endopterygota</taxon>
        <taxon>Hymenoptera</taxon>
        <taxon>Apocrita</taxon>
        <taxon>Aculeata</taxon>
        <taxon>Formicoidea</taxon>
        <taxon>Formicidae</taxon>
        <taxon>Myrmicinae</taxon>
        <taxon>Atta</taxon>
    </lineage>
</organism>
<keyword evidence="13" id="KW-1185">Reference proteome</keyword>
<feature type="transmembrane region" description="Helical" evidence="11">
    <location>
        <begin position="434"/>
        <end position="453"/>
    </location>
</feature>
<dbReference type="GO" id="GO:0000463">
    <property type="term" value="P:maturation of LSU-rRNA from tricistronic rRNA transcript (SSU-rRNA, 5.8S rRNA, LSU-rRNA)"/>
    <property type="evidence" value="ECO:0007669"/>
    <property type="project" value="InterPro"/>
</dbReference>
<feature type="transmembrane region" description="Helical" evidence="11">
    <location>
        <begin position="376"/>
        <end position="392"/>
    </location>
</feature>
<feature type="transmembrane region" description="Helical" evidence="11">
    <location>
        <begin position="504"/>
        <end position="530"/>
    </location>
</feature>
<accession>A0A195BK87</accession>
<protein>
    <recommendedName>
        <fullName evidence="9">Large ribosomal subunit protein uL29</fullName>
    </recommendedName>
    <alternativeName>
        <fullName evidence="10">60S ribosomal protein L35</fullName>
    </alternativeName>
</protein>
<evidence type="ECO:0000256" key="5">
    <source>
        <dbReference type="ARBA" id="ARBA00022980"/>
    </source>
</evidence>
<evidence type="ECO:0000256" key="4">
    <source>
        <dbReference type="ARBA" id="ARBA00022692"/>
    </source>
</evidence>
<evidence type="ECO:0000313" key="12">
    <source>
        <dbReference type="EMBL" id="KYM85030.1"/>
    </source>
</evidence>
<keyword evidence="4 11" id="KW-0812">Transmembrane</keyword>
<feature type="transmembrane region" description="Helical" evidence="11">
    <location>
        <begin position="609"/>
        <end position="632"/>
    </location>
</feature>
<name>A0A195BK87_9HYME</name>
<dbReference type="Pfam" id="PF00831">
    <property type="entry name" value="Ribosomal_L29"/>
    <property type="match status" value="1"/>
</dbReference>
<evidence type="ECO:0000256" key="6">
    <source>
        <dbReference type="ARBA" id="ARBA00022989"/>
    </source>
</evidence>